<sequence>MKLNYKDYPDAHNYGLPETPTVAQTKLSDLVNSNHPYFWFLKNFATGNNPFFNFFFGSTPLDSLQDFQAGRSLRLAHSEIAPTLELFYGTQGGQVEQKLNEDAICIYPIGSNRLLVAVYDGASSQRPITGLEPFGISGAFYVSHLAALGFPTTAEYAKLEELKELTAKEVMVTLNDWLRKELGKVEGVDYNDTLSIPGMAATIALIDYNNQSVSIAHVADTIAIATYDQGYNVLTDNRNEHYDQKTLNLVRKIAAEKEISIKEAAKDPRVKQQLAISFRQKINTPDGCGILNGMPELVSNSLIHTANIRITPELRKIYLTSDGLYIPWTGLLNAEPDTSIRQVLGVIDRGVINSPFISATEALTWDDLFQKIQRLKLQDDKAFISVSFPHNGVTKKNDESVMNQALIPNRDY</sequence>
<gene>
    <name evidence="2" type="ORF">AUK04_01175</name>
</gene>
<protein>
    <recommendedName>
        <fullName evidence="1">PPM-type phosphatase domain-containing protein</fullName>
    </recommendedName>
</protein>
<reference evidence="2 3" key="1">
    <citation type="journal article" date="2016" name="Environ. Microbiol.">
        <title>Genomic resolution of a cold subsurface aquifer community provides metabolic insights for novel microbes adapted to high CO concentrations.</title>
        <authorList>
            <person name="Probst A.J."/>
            <person name="Castelle C.J."/>
            <person name="Singh A."/>
            <person name="Brown C.T."/>
            <person name="Anantharaman K."/>
            <person name="Sharon I."/>
            <person name="Hug L.A."/>
            <person name="Burstein D."/>
            <person name="Emerson J.B."/>
            <person name="Thomas B.C."/>
            <person name="Banfield J.F."/>
        </authorList>
    </citation>
    <scope>NUCLEOTIDE SEQUENCE [LARGE SCALE GENOMIC DNA]</scope>
    <source>
        <strain evidence="2">CG2_30_33_16</strain>
    </source>
</reference>
<name>A0A1J5HK09_9BACT</name>
<dbReference type="InterPro" id="IPR001932">
    <property type="entry name" value="PPM-type_phosphatase-like_dom"/>
</dbReference>
<evidence type="ECO:0000313" key="2">
    <source>
        <dbReference type="EMBL" id="OIP85497.1"/>
    </source>
</evidence>
<accession>A0A1J5HK09</accession>
<dbReference type="InterPro" id="IPR036457">
    <property type="entry name" value="PPM-type-like_dom_sf"/>
</dbReference>
<evidence type="ECO:0000259" key="1">
    <source>
        <dbReference type="Pfam" id="PF13672"/>
    </source>
</evidence>
<dbReference type="Gene3D" id="3.60.40.10">
    <property type="entry name" value="PPM-type phosphatase domain"/>
    <property type="match status" value="1"/>
</dbReference>
<dbReference type="Pfam" id="PF13672">
    <property type="entry name" value="PP2C_2"/>
    <property type="match status" value="1"/>
</dbReference>
<dbReference type="AlphaFoldDB" id="A0A1J5HK09"/>
<organism evidence="2 3">
    <name type="scientific">Candidatus Roizmanbacteria bacterium CG2_30_33_16</name>
    <dbReference type="NCBI Taxonomy" id="1805340"/>
    <lineage>
        <taxon>Bacteria</taxon>
        <taxon>Candidatus Roizmaniibacteriota</taxon>
    </lineage>
</organism>
<dbReference type="Proteomes" id="UP000183758">
    <property type="component" value="Unassembled WGS sequence"/>
</dbReference>
<dbReference type="SUPFAM" id="SSF81606">
    <property type="entry name" value="PP2C-like"/>
    <property type="match status" value="1"/>
</dbReference>
<dbReference type="EMBL" id="MNZM01000027">
    <property type="protein sequence ID" value="OIP85497.1"/>
    <property type="molecule type" value="Genomic_DNA"/>
</dbReference>
<feature type="domain" description="PPM-type phosphatase" evidence="1">
    <location>
        <begin position="96"/>
        <end position="331"/>
    </location>
</feature>
<comment type="caution">
    <text evidence="2">The sequence shown here is derived from an EMBL/GenBank/DDBJ whole genome shotgun (WGS) entry which is preliminary data.</text>
</comment>
<proteinExistence type="predicted"/>
<evidence type="ECO:0000313" key="3">
    <source>
        <dbReference type="Proteomes" id="UP000183758"/>
    </source>
</evidence>